<evidence type="ECO:0000256" key="4">
    <source>
        <dbReference type="PROSITE-ProRule" id="PRU00176"/>
    </source>
</evidence>
<evidence type="ECO:0000313" key="8">
    <source>
        <dbReference type="Proteomes" id="UP000761534"/>
    </source>
</evidence>
<name>A0A642V8C4_9ASCO</name>
<dbReference type="Proteomes" id="UP000761534">
    <property type="component" value="Unassembled WGS sequence"/>
</dbReference>
<dbReference type="GO" id="GO:0003723">
    <property type="term" value="F:RNA binding"/>
    <property type="evidence" value="ECO:0007669"/>
    <property type="project" value="UniProtKB-UniRule"/>
</dbReference>
<dbReference type="InterPro" id="IPR012677">
    <property type="entry name" value="Nucleotide-bd_a/b_plait_sf"/>
</dbReference>
<comment type="caution">
    <text evidence="7">The sequence shown here is derived from an EMBL/GenBank/DDBJ whole genome shotgun (WGS) entry which is preliminary data.</text>
</comment>
<evidence type="ECO:0000256" key="1">
    <source>
        <dbReference type="ARBA" id="ARBA00004604"/>
    </source>
</evidence>
<dbReference type="PANTHER" id="PTHR46754">
    <property type="entry name" value="MKI67 FHA DOMAIN-INTERACTING NUCLEOLAR PHOSPHOPROTEIN"/>
    <property type="match status" value="1"/>
</dbReference>
<sequence length="276" mass="31691">MKGKATTKAEKAGVKANTKDAKVTKSTEKKHKAVPEEMTADFEHLPSSEEEEEEEDDDEEDEGEFDGFESTDDEEEGDEEKEKKSKGPVNEEKIKDTIQKSKKNKKEDKEDKPGVVYVGRIPHGFYEQQMRSYFSQFGDITRLRLSRNKKTGRSKHYAFIEFSSREVAKIVAEAMNNYLLFGHILKVHLLEPSQVHENLFVGANKAFKPVPWTRIARVNNDKQKPKAALQELQSKHEKRLKDKNDNLAKLGINYSYDLSSPKKNSTPKRKKKTSKK</sequence>
<dbReference type="AlphaFoldDB" id="A0A642V8C4"/>
<accession>A0A642V8C4</accession>
<protein>
    <recommendedName>
        <fullName evidence="6">RRM domain-containing protein</fullName>
    </recommendedName>
</protein>
<dbReference type="SMART" id="SM00360">
    <property type="entry name" value="RRM"/>
    <property type="match status" value="1"/>
</dbReference>
<keyword evidence="3" id="KW-0539">Nucleus</keyword>
<keyword evidence="8" id="KW-1185">Reference proteome</keyword>
<dbReference type="Gene3D" id="3.30.70.330">
    <property type="match status" value="1"/>
</dbReference>
<evidence type="ECO:0000259" key="6">
    <source>
        <dbReference type="PROSITE" id="PS50102"/>
    </source>
</evidence>
<feature type="domain" description="RRM" evidence="6">
    <location>
        <begin position="114"/>
        <end position="192"/>
    </location>
</feature>
<feature type="compositionally biased region" description="Basic and acidic residues" evidence="5">
    <location>
        <begin position="7"/>
        <end position="27"/>
    </location>
</feature>
<feature type="region of interest" description="Disordered" evidence="5">
    <location>
        <begin position="256"/>
        <end position="276"/>
    </location>
</feature>
<proteinExistence type="predicted"/>
<evidence type="ECO:0000256" key="2">
    <source>
        <dbReference type="ARBA" id="ARBA00022884"/>
    </source>
</evidence>
<feature type="compositionally biased region" description="Acidic residues" evidence="5">
    <location>
        <begin position="48"/>
        <end position="79"/>
    </location>
</feature>
<dbReference type="GO" id="GO:0005730">
    <property type="term" value="C:nucleolus"/>
    <property type="evidence" value="ECO:0007669"/>
    <property type="project" value="UniProtKB-SubCell"/>
</dbReference>
<dbReference type="CDD" id="cd12307">
    <property type="entry name" value="RRM_NIFK_like"/>
    <property type="match status" value="1"/>
</dbReference>
<dbReference type="InterPro" id="IPR035979">
    <property type="entry name" value="RBD_domain_sf"/>
</dbReference>
<organism evidence="7 8">
    <name type="scientific">Trichomonascus ciferrii</name>
    <dbReference type="NCBI Taxonomy" id="44093"/>
    <lineage>
        <taxon>Eukaryota</taxon>
        <taxon>Fungi</taxon>
        <taxon>Dikarya</taxon>
        <taxon>Ascomycota</taxon>
        <taxon>Saccharomycotina</taxon>
        <taxon>Dipodascomycetes</taxon>
        <taxon>Dipodascales</taxon>
        <taxon>Trichomonascaceae</taxon>
        <taxon>Trichomonascus</taxon>
        <taxon>Trichomonascus ciferrii complex</taxon>
    </lineage>
</organism>
<evidence type="ECO:0000256" key="5">
    <source>
        <dbReference type="SAM" id="MobiDB-lite"/>
    </source>
</evidence>
<feature type="compositionally biased region" description="Basic and acidic residues" evidence="5">
    <location>
        <begin position="80"/>
        <end position="111"/>
    </location>
</feature>
<reference evidence="7" key="1">
    <citation type="journal article" date="2019" name="G3 (Bethesda)">
        <title>Genome Assemblies of Two Rare Opportunistic Yeast Pathogens: Diutina rugosa (syn. Candida rugosa) and Trichomonascus ciferrii (syn. Candida ciferrii).</title>
        <authorList>
            <person name="Mixao V."/>
            <person name="Saus E."/>
            <person name="Hansen A.P."/>
            <person name="Lass-Florl C."/>
            <person name="Gabaldon T."/>
        </authorList>
    </citation>
    <scope>NUCLEOTIDE SEQUENCE</scope>
    <source>
        <strain evidence="7">CBS 4856</strain>
    </source>
</reference>
<feature type="compositionally biased region" description="Basic residues" evidence="5">
    <location>
        <begin position="265"/>
        <end position="276"/>
    </location>
</feature>
<keyword evidence="2 4" id="KW-0694">RNA-binding</keyword>
<dbReference type="InterPro" id="IPR000504">
    <property type="entry name" value="RRM_dom"/>
</dbReference>
<dbReference type="Pfam" id="PF00076">
    <property type="entry name" value="RRM_1"/>
    <property type="match status" value="1"/>
</dbReference>
<dbReference type="PROSITE" id="PS50102">
    <property type="entry name" value="RRM"/>
    <property type="match status" value="1"/>
</dbReference>
<evidence type="ECO:0000256" key="3">
    <source>
        <dbReference type="ARBA" id="ARBA00023242"/>
    </source>
</evidence>
<gene>
    <name evidence="7" type="ORF">TRICI_004044</name>
</gene>
<comment type="subcellular location">
    <subcellularLocation>
        <location evidence="1">Nucleus</location>
        <location evidence="1">Nucleolus</location>
    </subcellularLocation>
</comment>
<dbReference type="OrthoDB" id="21467at2759"/>
<dbReference type="SUPFAM" id="SSF54928">
    <property type="entry name" value="RNA-binding domain, RBD"/>
    <property type="match status" value="1"/>
</dbReference>
<feature type="region of interest" description="Disordered" evidence="5">
    <location>
        <begin position="1"/>
        <end position="111"/>
    </location>
</feature>
<dbReference type="EMBL" id="SWFS01000300">
    <property type="protein sequence ID" value="KAA8910856.1"/>
    <property type="molecule type" value="Genomic_DNA"/>
</dbReference>
<dbReference type="VEuPathDB" id="FungiDB:TRICI_004044"/>
<evidence type="ECO:0000313" key="7">
    <source>
        <dbReference type="EMBL" id="KAA8910856.1"/>
    </source>
</evidence>